<name>A0ABT4PI86_9BACT</name>
<sequence length="593" mass="65982">MKTFQNFDIEADYKALHSRFPNHADAPLIGITANFSEGNLMLAPGYYTSVLRAGGIPVVIPPTEDTDALIGLLDTLDAVLLSGGADLNPLYVGEEPIRELQDINPHRDRQELLLVRLAANRQLPILGICRGMQVMTAAMGGTLYQDIYAQREGESVKHSQKLDRAYASHTVQIVPESLLSDVLNTLTVAVNSFHHQAVKEPAPGFRVSAYAPDGVIEAIESTEYKSMLGVQWHPECFILNGDEYMMPIFDWLVREAHSYRRAKRLHSRLLTLDTHCDTPMFFGQQINFASRDPKIKVDLHKMTEGRQDATIMVAYLAQKERTEEALLAATAKADRLLNEIERMVAMNCTAVDIAYTPADLYRLKQAGKKAIMLGIENGYAIGKDLSNVERFRQRGVVYMTLCHNGNNDICGSARYNEENLGVSAFGEQVIREMNRVGMMVDLSHAGERTFYDTLDISAQPVVCSHSSARALCDHPRNLTDAQLKAIADKGGVVQVCLYSGFLRQDAPATIEDAIEHINHMVSVMGIEHVGIGTDFDGDGGIIGCNDSSELINLTRRFLLERYDEEAIRLLWGGNFLRVMEEVQKNSYLCSCNH</sequence>
<dbReference type="PROSITE" id="PS51273">
    <property type="entry name" value="GATASE_TYPE_1"/>
    <property type="match status" value="1"/>
</dbReference>
<dbReference type="Gene3D" id="3.20.20.140">
    <property type="entry name" value="Metal-dependent hydrolases"/>
    <property type="match status" value="1"/>
</dbReference>
<dbReference type="CDD" id="cd01745">
    <property type="entry name" value="GATase1_2"/>
    <property type="match status" value="1"/>
</dbReference>
<dbReference type="Pfam" id="PF01244">
    <property type="entry name" value="Peptidase_M19"/>
    <property type="match status" value="1"/>
</dbReference>
<dbReference type="EMBL" id="JAPZVM010000006">
    <property type="protein sequence ID" value="MCZ8372777.1"/>
    <property type="molecule type" value="Genomic_DNA"/>
</dbReference>
<dbReference type="PANTHER" id="PTHR10443:SF12">
    <property type="entry name" value="DIPEPTIDASE"/>
    <property type="match status" value="1"/>
</dbReference>
<dbReference type="InterPro" id="IPR011697">
    <property type="entry name" value="Peptidase_C26"/>
</dbReference>
<accession>A0ABT4PI86</accession>
<reference evidence="1" key="1">
    <citation type="submission" date="2022-12" db="EMBL/GenBank/DDBJ databases">
        <title>Phocaeicola acetigenes sp. nov., isolated feces from a healthy human.</title>
        <authorList>
            <person name="Do H."/>
            <person name="Ha Y.B."/>
            <person name="Kim J.-S."/>
            <person name="Suh M.K."/>
            <person name="Kim H.S."/>
            <person name="Lee J.-S."/>
        </authorList>
    </citation>
    <scope>NUCLEOTIDE SEQUENCE</scope>
    <source>
        <strain evidence="1">KGMB11183</strain>
    </source>
</reference>
<dbReference type="Pfam" id="PF07722">
    <property type="entry name" value="Peptidase_C26"/>
    <property type="match status" value="1"/>
</dbReference>
<dbReference type="InterPro" id="IPR032466">
    <property type="entry name" value="Metal_Hydrolase"/>
</dbReference>
<comment type="caution">
    <text evidence="1">The sequence shown here is derived from an EMBL/GenBank/DDBJ whole genome shotgun (WGS) entry which is preliminary data.</text>
</comment>
<proteinExistence type="predicted"/>
<dbReference type="InterPro" id="IPR008257">
    <property type="entry name" value="Pept_M19"/>
</dbReference>
<dbReference type="RefSeq" id="WP_269878030.1">
    <property type="nucleotide sequence ID" value="NZ_JAPZVM010000006.1"/>
</dbReference>
<dbReference type="Proteomes" id="UP001141933">
    <property type="component" value="Unassembled WGS sequence"/>
</dbReference>
<dbReference type="Gene3D" id="3.40.50.880">
    <property type="match status" value="1"/>
</dbReference>
<keyword evidence="1" id="KW-0378">Hydrolase</keyword>
<dbReference type="InterPro" id="IPR029062">
    <property type="entry name" value="Class_I_gatase-like"/>
</dbReference>
<dbReference type="SUPFAM" id="SSF51556">
    <property type="entry name" value="Metallo-dependent hydrolases"/>
    <property type="match status" value="1"/>
</dbReference>
<evidence type="ECO:0000313" key="1">
    <source>
        <dbReference type="EMBL" id="MCZ8372777.1"/>
    </source>
</evidence>
<dbReference type="SUPFAM" id="SSF52317">
    <property type="entry name" value="Class I glutamine amidotransferase-like"/>
    <property type="match status" value="1"/>
</dbReference>
<dbReference type="CDD" id="cd01301">
    <property type="entry name" value="rDP_like"/>
    <property type="match status" value="1"/>
</dbReference>
<evidence type="ECO:0000313" key="2">
    <source>
        <dbReference type="Proteomes" id="UP001141933"/>
    </source>
</evidence>
<dbReference type="PROSITE" id="PS51365">
    <property type="entry name" value="RENAL_DIPEPTIDASE_2"/>
    <property type="match status" value="1"/>
</dbReference>
<dbReference type="PANTHER" id="PTHR10443">
    <property type="entry name" value="MICROSOMAL DIPEPTIDASE"/>
    <property type="match status" value="1"/>
</dbReference>
<dbReference type="GO" id="GO:0016787">
    <property type="term" value="F:hydrolase activity"/>
    <property type="evidence" value="ECO:0007669"/>
    <property type="project" value="UniProtKB-KW"/>
</dbReference>
<protein>
    <submittedName>
        <fullName evidence="1">Gamma-glutamyl-gamma-aminobutyrate hydrolase family protein</fullName>
    </submittedName>
</protein>
<keyword evidence="2" id="KW-1185">Reference proteome</keyword>
<organism evidence="1 2">
    <name type="scientific">Phocaeicola acetigenes</name>
    <dbReference type="NCBI Taxonomy" id="3016083"/>
    <lineage>
        <taxon>Bacteria</taxon>
        <taxon>Pseudomonadati</taxon>
        <taxon>Bacteroidota</taxon>
        <taxon>Bacteroidia</taxon>
        <taxon>Bacteroidales</taxon>
        <taxon>Bacteroidaceae</taxon>
        <taxon>Phocaeicola</taxon>
    </lineage>
</organism>
<gene>
    <name evidence="1" type="ORF">O6P32_08670</name>
</gene>